<dbReference type="GO" id="GO:0034164">
    <property type="term" value="P:negative regulation of toll-like receptor 9 signaling pathway"/>
    <property type="evidence" value="ECO:0007669"/>
    <property type="project" value="TreeGrafter"/>
</dbReference>
<gene>
    <name evidence="4" type="primary">LOC107600036</name>
</gene>
<dbReference type="InterPro" id="IPR037847">
    <property type="entry name" value="GRAMDC4"/>
</dbReference>
<dbReference type="InterPro" id="IPR004182">
    <property type="entry name" value="GRAM"/>
</dbReference>
<dbReference type="Pfam" id="PF02893">
    <property type="entry name" value="GRAM"/>
    <property type="match status" value="1"/>
</dbReference>
<evidence type="ECO:0000256" key="1">
    <source>
        <dbReference type="SAM" id="Coils"/>
    </source>
</evidence>
<evidence type="ECO:0000256" key="2">
    <source>
        <dbReference type="SAM" id="Phobius"/>
    </source>
</evidence>
<evidence type="ECO:0000313" key="4">
    <source>
        <dbReference type="Ensembl" id="ENSSGRP00000092283.1"/>
    </source>
</evidence>
<evidence type="ECO:0000259" key="3">
    <source>
        <dbReference type="SMART" id="SM00568"/>
    </source>
</evidence>
<sequence>ITLVSESCSGAAIHNVKVKPKAAVLNMLKRLDKIRFRGPKRDDFLDLPESPTGSDTECSDDILLRTRHSIRDSDEQRDPAGLGTLSVMQDLRSESERLNEIKGHLEIALLEKHFLQEELRKLREETNVETLKQELERERSRRLDLEQKMDKQQKETVCSRLQSWLYDRFGVYIEDFRFQPEENTVEAEEPLSAKRSTILKAQETFAGIYMNAAWHGWAIPLFLFLAILRLSLNYLIARGWRIQWSIVPEVSEPVEPSKEDLTVSEKFQLVLDVAQKAQNLFGKMADVLEKIKNLFMWVQPEITQKLYIALWVAFISSCVLPYKLMGFMIGLYVGIKFFIIDFLFKSCPKLRDKYDTPYIMWNNLPTDPQLKERSNATVSRRIQPVVSRSSLATIPAGVTREEESGRSHSTKKGAFHEIFNLPENERPLPVCENGWRCCLINRDRKIPTDYIRNGMLYFHTFVHQQHLIYLCFESSSSRSGSSKKNKVIKLVDITDIQKYKVLSVLPGSGMGISIATPSTQKPLVFGAMIHRDEAFETIFTQYMKIMTTANPET</sequence>
<dbReference type="InterPro" id="IPR037845">
    <property type="entry name" value="GRAMDC4_PH-GRAM"/>
</dbReference>
<dbReference type="PANTHER" id="PTHR37402:SF1">
    <property type="entry name" value="GRAM DOMAIN-CONTAINING PROTEIN 4"/>
    <property type="match status" value="1"/>
</dbReference>
<proteinExistence type="predicted"/>
<feature type="coiled-coil region" evidence="1">
    <location>
        <begin position="105"/>
        <end position="155"/>
    </location>
</feature>
<dbReference type="GO" id="GO:0006915">
    <property type="term" value="P:apoptotic process"/>
    <property type="evidence" value="ECO:0007669"/>
    <property type="project" value="InterPro"/>
</dbReference>
<dbReference type="Ensembl" id="ENSSGRT00000098222.1">
    <property type="protein sequence ID" value="ENSSGRP00000092283.1"/>
    <property type="gene ID" value="ENSSGRG00000046224.1"/>
</dbReference>
<keyword evidence="2" id="KW-0812">Transmembrane</keyword>
<dbReference type="SMART" id="SM00568">
    <property type="entry name" value="GRAM"/>
    <property type="match status" value="1"/>
</dbReference>
<accession>A0A672RTV4</accession>
<feature type="transmembrane region" description="Helical" evidence="2">
    <location>
        <begin position="214"/>
        <end position="236"/>
    </location>
</feature>
<keyword evidence="1" id="KW-0175">Coiled coil</keyword>
<organism evidence="4 5">
    <name type="scientific">Sinocyclocheilus grahami</name>
    <name type="common">Dianchi golden-line fish</name>
    <name type="synonym">Barbus grahami</name>
    <dbReference type="NCBI Taxonomy" id="75366"/>
    <lineage>
        <taxon>Eukaryota</taxon>
        <taxon>Metazoa</taxon>
        <taxon>Chordata</taxon>
        <taxon>Craniata</taxon>
        <taxon>Vertebrata</taxon>
        <taxon>Euteleostomi</taxon>
        <taxon>Actinopterygii</taxon>
        <taxon>Neopterygii</taxon>
        <taxon>Teleostei</taxon>
        <taxon>Ostariophysi</taxon>
        <taxon>Cypriniformes</taxon>
        <taxon>Cyprinidae</taxon>
        <taxon>Cyprininae</taxon>
        <taxon>Sinocyclocheilus</taxon>
    </lineage>
</organism>
<reference evidence="4" key="1">
    <citation type="submission" date="2025-08" db="UniProtKB">
        <authorList>
            <consortium name="Ensembl"/>
        </authorList>
    </citation>
    <scope>IDENTIFICATION</scope>
</reference>
<dbReference type="Proteomes" id="UP000472262">
    <property type="component" value="Unassembled WGS sequence"/>
</dbReference>
<name>A0A672RTV4_SINGR</name>
<keyword evidence="2" id="KW-1133">Transmembrane helix</keyword>
<protein>
    <submittedName>
        <fullName evidence="4">GRAM domain containing 4</fullName>
    </submittedName>
</protein>
<dbReference type="CDD" id="cd13221">
    <property type="entry name" value="PH-GRAM_GRAMDC4"/>
    <property type="match status" value="1"/>
</dbReference>
<dbReference type="Gene3D" id="2.30.29.30">
    <property type="entry name" value="Pleckstrin-homology domain (PH domain)/Phosphotyrosine-binding domain (PTB)"/>
    <property type="match status" value="1"/>
</dbReference>
<keyword evidence="5" id="KW-1185">Reference proteome</keyword>
<dbReference type="InterPro" id="IPR011993">
    <property type="entry name" value="PH-like_dom_sf"/>
</dbReference>
<dbReference type="AlphaFoldDB" id="A0A672RTV4"/>
<feature type="domain" description="GRAM" evidence="3">
    <location>
        <begin position="413"/>
        <end position="500"/>
    </location>
</feature>
<keyword evidence="2" id="KW-0472">Membrane</keyword>
<dbReference type="PANTHER" id="PTHR37402">
    <property type="entry name" value="GRAM DOMAIN-CONTAINING PROTEIN 4"/>
    <property type="match status" value="1"/>
</dbReference>
<evidence type="ECO:0000313" key="5">
    <source>
        <dbReference type="Proteomes" id="UP000472262"/>
    </source>
</evidence>
<reference evidence="4" key="2">
    <citation type="submission" date="2025-09" db="UniProtKB">
        <authorList>
            <consortium name="Ensembl"/>
        </authorList>
    </citation>
    <scope>IDENTIFICATION</scope>
</reference>